<evidence type="ECO:0000313" key="2">
    <source>
        <dbReference type="EMBL" id="AGS34370.1"/>
    </source>
</evidence>
<protein>
    <submittedName>
        <fullName evidence="2">Ppx/GppA phosphatase family protein</fullName>
    </submittedName>
</protein>
<feature type="domain" description="Ppx/GppA phosphatase N-terminal" evidence="1">
    <location>
        <begin position="23"/>
        <end position="293"/>
    </location>
</feature>
<gene>
    <name evidence="2" type="ORF">B841_04455</name>
</gene>
<name>S5T1D7_9CORY</name>
<dbReference type="InterPro" id="IPR050273">
    <property type="entry name" value="GppA/Ppx_hydrolase"/>
</dbReference>
<evidence type="ECO:0000313" key="3">
    <source>
        <dbReference type="Proteomes" id="UP000015388"/>
    </source>
</evidence>
<dbReference type="STRING" id="1224163.B841_04455"/>
<dbReference type="AlphaFoldDB" id="S5T1D7"/>
<dbReference type="GO" id="GO:0016462">
    <property type="term" value="F:pyrophosphatase activity"/>
    <property type="evidence" value="ECO:0007669"/>
    <property type="project" value="TreeGrafter"/>
</dbReference>
<dbReference type="RefSeq" id="WP_020934303.1">
    <property type="nucleotide sequence ID" value="NC_021915.1"/>
</dbReference>
<dbReference type="PANTHER" id="PTHR30005">
    <property type="entry name" value="EXOPOLYPHOSPHATASE"/>
    <property type="match status" value="1"/>
</dbReference>
<dbReference type="InterPro" id="IPR003695">
    <property type="entry name" value="Ppx_GppA_N"/>
</dbReference>
<dbReference type="Proteomes" id="UP000015388">
    <property type="component" value="Chromosome"/>
</dbReference>
<dbReference type="OrthoDB" id="9793035at2"/>
<dbReference type="InterPro" id="IPR043129">
    <property type="entry name" value="ATPase_NBD"/>
</dbReference>
<reference evidence="2 3" key="1">
    <citation type="submission" date="2012-11" db="EMBL/GenBank/DDBJ databases">
        <title>The complete genome sequence of Corynebacterium maris Coryn-1 (=DSM 45190).</title>
        <authorList>
            <person name="Schaffert L."/>
            <person name="Albersmeier A."/>
            <person name="Kalinowski J."/>
            <person name="Ruckert C."/>
        </authorList>
    </citation>
    <scope>NUCLEOTIDE SEQUENCE [LARGE SCALE GENOMIC DNA]</scope>
    <source>
        <strain evidence="3">Coryn-1</strain>
    </source>
</reference>
<dbReference type="EMBL" id="CP003924">
    <property type="protein sequence ID" value="AGS34370.1"/>
    <property type="molecule type" value="Genomic_DNA"/>
</dbReference>
<evidence type="ECO:0000259" key="1">
    <source>
        <dbReference type="Pfam" id="PF02541"/>
    </source>
</evidence>
<dbReference type="PATRIC" id="fig|1224163.3.peg.890"/>
<dbReference type="HOGENOM" id="CLU_025908_1_2_11"/>
<dbReference type="Pfam" id="PF02541">
    <property type="entry name" value="Ppx-GppA"/>
    <property type="match status" value="1"/>
</dbReference>
<proteinExistence type="predicted"/>
<accession>S5T1D7</accession>
<dbReference type="SUPFAM" id="SSF53067">
    <property type="entry name" value="Actin-like ATPase domain"/>
    <property type="match status" value="2"/>
</dbReference>
<sequence>MTRVAAVDCGTNSIRLLVSDVHPDGSIHEVTRLNEIVRLGQDVDATGMLHPDAIERTRLALAEYVEIMEQENVRTVRMVATSATRDAGNRDEFFAMTAELLGRITPGASAEVIGGDEEATLSFRGAVSDLDPADAPFCVIDLGGGSTEFIVGDADGEILGAASTQMGCVRLTERIMTSDPAEEEQIRAGEDYVAERVAEVEQLVPLEEAKTFVGVAGTFTTLAALALGLESYDRSEIHGSELKFDALRVMTCRLVEATSAKRAMHPVIHPGRADVIGGGGVVVNGIIDLLKRTNKDATSFVISERDILDGIVAGLADGLPAATE</sequence>
<dbReference type="PANTHER" id="PTHR30005:SF13">
    <property type="entry name" value="EXOPOLYPHOSPHATASE 2"/>
    <property type="match status" value="1"/>
</dbReference>
<dbReference type="Gene3D" id="3.30.420.40">
    <property type="match status" value="1"/>
</dbReference>
<dbReference type="KEGG" id="cmd:B841_04455"/>
<keyword evidence="3" id="KW-1185">Reference proteome</keyword>
<organism evidence="2 3">
    <name type="scientific">Corynebacterium maris DSM 45190</name>
    <dbReference type="NCBI Taxonomy" id="1224163"/>
    <lineage>
        <taxon>Bacteria</taxon>
        <taxon>Bacillati</taxon>
        <taxon>Actinomycetota</taxon>
        <taxon>Actinomycetes</taxon>
        <taxon>Mycobacteriales</taxon>
        <taxon>Corynebacteriaceae</taxon>
        <taxon>Corynebacterium</taxon>
    </lineage>
</organism>
<dbReference type="eggNOG" id="COG0248">
    <property type="taxonomic scope" value="Bacteria"/>
</dbReference>
<dbReference type="Gene3D" id="3.30.420.150">
    <property type="entry name" value="Exopolyphosphatase. Domain 2"/>
    <property type="match status" value="1"/>
</dbReference>